<dbReference type="GO" id="GO:0005886">
    <property type="term" value="C:plasma membrane"/>
    <property type="evidence" value="ECO:0007669"/>
    <property type="project" value="UniProtKB-SubCell"/>
</dbReference>
<dbReference type="Pfam" id="PF01914">
    <property type="entry name" value="MarC"/>
    <property type="match status" value="1"/>
</dbReference>
<evidence type="ECO:0000256" key="4">
    <source>
        <dbReference type="ARBA" id="ARBA00022692"/>
    </source>
</evidence>
<protein>
    <recommendedName>
        <fullName evidence="7">UPF0056 membrane protein</fullName>
    </recommendedName>
</protein>
<evidence type="ECO:0000313" key="8">
    <source>
        <dbReference type="EMBL" id="MBB3045799.1"/>
    </source>
</evidence>
<dbReference type="NCBIfam" id="TIGR00427">
    <property type="entry name" value="NAAT family transporter"/>
    <property type="match status" value="1"/>
</dbReference>
<dbReference type="InterPro" id="IPR002771">
    <property type="entry name" value="Multi_antbiot-R_MarC"/>
</dbReference>
<dbReference type="RefSeq" id="WP_183408527.1">
    <property type="nucleotide sequence ID" value="NZ_JACHWY010000001.1"/>
</dbReference>
<evidence type="ECO:0000256" key="3">
    <source>
        <dbReference type="ARBA" id="ARBA00022475"/>
    </source>
</evidence>
<feature type="transmembrane region" description="Helical" evidence="7">
    <location>
        <begin position="143"/>
        <end position="166"/>
    </location>
</feature>
<comment type="similarity">
    <text evidence="2 7">Belongs to the UPF0056 (MarC) family.</text>
</comment>
<feature type="transmembrane region" description="Helical" evidence="7">
    <location>
        <begin position="113"/>
        <end position="137"/>
    </location>
</feature>
<feature type="transmembrane region" description="Helical" evidence="7">
    <location>
        <begin position="173"/>
        <end position="199"/>
    </location>
</feature>
<dbReference type="PANTHER" id="PTHR33508:SF1">
    <property type="entry name" value="UPF0056 MEMBRANE PROTEIN YHCE"/>
    <property type="match status" value="1"/>
</dbReference>
<dbReference type="Proteomes" id="UP000537130">
    <property type="component" value="Unassembled WGS sequence"/>
</dbReference>
<dbReference type="PANTHER" id="PTHR33508">
    <property type="entry name" value="UPF0056 MEMBRANE PROTEIN YHCE"/>
    <property type="match status" value="1"/>
</dbReference>
<feature type="transmembrane region" description="Helical" evidence="7">
    <location>
        <begin position="6"/>
        <end position="28"/>
    </location>
</feature>
<sequence length="213" mass="22230">MTEYAAVALTTFFATVGPIDVATMFAAFTVALSRKERRRIAYKSSAIALIILIVFALVGRFILDSLGISLAALRAAGGILLLLIGIDMVFARPSGATTTTVDEDNEAIEKHDIAVFPLATPLIAGPGAIGATLLLMAEAQGNLMHQAIVIGSLAVIVLLTLISMLMAGEINRFLGVTGIQVITRVFGILLTALAVQFLFDGIGQAQLFSLGGG</sequence>
<comment type="caution">
    <text evidence="8">The sequence shown here is derived from an EMBL/GenBank/DDBJ whole genome shotgun (WGS) entry which is preliminary data.</text>
</comment>
<organism evidence="8 9">
    <name type="scientific">Litorivivens lipolytica</name>
    <dbReference type="NCBI Taxonomy" id="1524264"/>
    <lineage>
        <taxon>Bacteria</taxon>
        <taxon>Pseudomonadati</taxon>
        <taxon>Pseudomonadota</taxon>
        <taxon>Gammaproteobacteria</taxon>
        <taxon>Litorivivens</taxon>
    </lineage>
</organism>
<keyword evidence="9" id="KW-1185">Reference proteome</keyword>
<dbReference type="EMBL" id="JACHWY010000001">
    <property type="protein sequence ID" value="MBB3045799.1"/>
    <property type="molecule type" value="Genomic_DNA"/>
</dbReference>
<name>A0A7W4Z3T8_9GAMM</name>
<accession>A0A7W4Z3T8</accession>
<evidence type="ECO:0000256" key="7">
    <source>
        <dbReference type="RuleBase" id="RU362048"/>
    </source>
</evidence>
<comment type="subcellular location">
    <subcellularLocation>
        <location evidence="1 7">Cell membrane</location>
        <topology evidence="1 7">Multi-pass membrane protein</topology>
    </subcellularLocation>
</comment>
<proteinExistence type="inferred from homology"/>
<reference evidence="8 9" key="1">
    <citation type="submission" date="2020-08" db="EMBL/GenBank/DDBJ databases">
        <title>Genomic Encyclopedia of Type Strains, Phase III (KMG-III): the genomes of soil and plant-associated and newly described type strains.</title>
        <authorList>
            <person name="Whitman W."/>
        </authorList>
    </citation>
    <scope>NUCLEOTIDE SEQUENCE [LARGE SCALE GENOMIC DNA]</scope>
    <source>
        <strain evidence="8 9">CECT 8654</strain>
    </source>
</reference>
<feature type="transmembrane region" description="Helical" evidence="7">
    <location>
        <begin position="40"/>
        <end position="62"/>
    </location>
</feature>
<evidence type="ECO:0000256" key="2">
    <source>
        <dbReference type="ARBA" id="ARBA00009784"/>
    </source>
</evidence>
<keyword evidence="6 7" id="KW-0472">Membrane</keyword>
<evidence type="ECO:0000313" key="9">
    <source>
        <dbReference type="Proteomes" id="UP000537130"/>
    </source>
</evidence>
<keyword evidence="4 7" id="KW-0812">Transmembrane</keyword>
<keyword evidence="5 7" id="KW-1133">Transmembrane helix</keyword>
<feature type="transmembrane region" description="Helical" evidence="7">
    <location>
        <begin position="68"/>
        <end position="92"/>
    </location>
</feature>
<evidence type="ECO:0000256" key="6">
    <source>
        <dbReference type="ARBA" id="ARBA00023136"/>
    </source>
</evidence>
<gene>
    <name evidence="8" type="ORF">FHR99_000035</name>
</gene>
<dbReference type="AlphaFoldDB" id="A0A7W4Z3T8"/>
<evidence type="ECO:0000256" key="5">
    <source>
        <dbReference type="ARBA" id="ARBA00022989"/>
    </source>
</evidence>
<evidence type="ECO:0000256" key="1">
    <source>
        <dbReference type="ARBA" id="ARBA00004651"/>
    </source>
</evidence>
<keyword evidence="3" id="KW-1003">Cell membrane</keyword>